<keyword evidence="5" id="KW-0472">Membrane</keyword>
<dbReference type="GO" id="GO:0005886">
    <property type="term" value="C:plasma membrane"/>
    <property type="evidence" value="ECO:0007669"/>
    <property type="project" value="TreeGrafter"/>
</dbReference>
<comment type="catalytic activity">
    <reaction evidence="2">
        <text>L-tyrosyl-[protein] + ATP = O-phospho-L-tyrosyl-[protein] + ADP + H(+)</text>
        <dbReference type="Rhea" id="RHEA:10596"/>
        <dbReference type="Rhea" id="RHEA-COMP:10136"/>
        <dbReference type="Rhea" id="RHEA-COMP:20101"/>
        <dbReference type="ChEBI" id="CHEBI:15378"/>
        <dbReference type="ChEBI" id="CHEBI:30616"/>
        <dbReference type="ChEBI" id="CHEBI:46858"/>
        <dbReference type="ChEBI" id="CHEBI:61978"/>
        <dbReference type="ChEBI" id="CHEBI:456216"/>
        <dbReference type="EC" id="2.7.10.1"/>
    </reaction>
</comment>
<keyword evidence="8" id="KW-1185">Reference proteome</keyword>
<evidence type="ECO:0000256" key="1">
    <source>
        <dbReference type="ARBA" id="ARBA00004167"/>
    </source>
</evidence>
<feature type="compositionally biased region" description="Low complexity" evidence="4">
    <location>
        <begin position="874"/>
        <end position="902"/>
    </location>
</feature>
<keyword evidence="5" id="KW-0812">Transmembrane</keyword>
<protein>
    <recommendedName>
        <fullName evidence="6">Protein kinase domain-containing protein</fullName>
    </recommendedName>
</protein>
<dbReference type="Proteomes" id="UP001283361">
    <property type="component" value="Unassembled WGS sequence"/>
</dbReference>
<keyword evidence="3" id="KW-0547">Nucleotide-binding</keyword>
<dbReference type="PROSITE" id="PS50011">
    <property type="entry name" value="PROTEIN_KINASE_DOM"/>
    <property type="match status" value="1"/>
</dbReference>
<dbReference type="EMBL" id="JAWDGP010003607">
    <property type="protein sequence ID" value="KAK3772749.1"/>
    <property type="molecule type" value="Genomic_DNA"/>
</dbReference>
<dbReference type="SMART" id="SM00219">
    <property type="entry name" value="TyrKc"/>
    <property type="match status" value="1"/>
</dbReference>
<dbReference type="Gene3D" id="1.10.510.10">
    <property type="entry name" value="Transferase(Phosphotransferase) domain 1"/>
    <property type="match status" value="1"/>
</dbReference>
<reference evidence="7" key="1">
    <citation type="journal article" date="2023" name="G3 (Bethesda)">
        <title>A reference genome for the long-term kleptoplast-retaining sea slug Elysia crispata morphotype clarki.</title>
        <authorList>
            <person name="Eastman K.E."/>
            <person name="Pendleton A.L."/>
            <person name="Shaikh M.A."/>
            <person name="Suttiyut T."/>
            <person name="Ogas R."/>
            <person name="Tomko P."/>
            <person name="Gavelis G."/>
            <person name="Widhalm J.R."/>
            <person name="Wisecaver J.H."/>
        </authorList>
    </citation>
    <scope>NUCLEOTIDE SEQUENCE</scope>
    <source>
        <strain evidence="7">ECLA1</strain>
    </source>
</reference>
<evidence type="ECO:0000256" key="2">
    <source>
        <dbReference type="ARBA" id="ARBA00051243"/>
    </source>
</evidence>
<dbReference type="PANTHER" id="PTHR24416">
    <property type="entry name" value="TYROSINE-PROTEIN KINASE RECEPTOR"/>
    <property type="match status" value="1"/>
</dbReference>
<dbReference type="PANTHER" id="PTHR24416:SF620">
    <property type="entry name" value="TYROSINE-PROTEIN KINASE RECEPTOR TORSO"/>
    <property type="match status" value="1"/>
</dbReference>
<comment type="subcellular location">
    <subcellularLocation>
        <location evidence="1">Membrane</location>
        <topology evidence="1">Single-pass membrane protein</topology>
    </subcellularLocation>
</comment>
<keyword evidence="5" id="KW-1133">Transmembrane helix</keyword>
<dbReference type="AlphaFoldDB" id="A0AAE0ZNL0"/>
<dbReference type="FunFam" id="1.10.510.10:FF:000462">
    <property type="entry name" value="Receptor tyrosine kinase"/>
    <property type="match status" value="1"/>
</dbReference>
<feature type="compositionally biased region" description="Low complexity" evidence="4">
    <location>
        <begin position="809"/>
        <end position="827"/>
    </location>
</feature>
<dbReference type="InterPro" id="IPR001245">
    <property type="entry name" value="Ser-Thr/Tyr_kinase_cat_dom"/>
</dbReference>
<feature type="compositionally biased region" description="Low complexity" evidence="4">
    <location>
        <begin position="754"/>
        <end position="766"/>
    </location>
</feature>
<evidence type="ECO:0000259" key="6">
    <source>
        <dbReference type="PROSITE" id="PS50011"/>
    </source>
</evidence>
<dbReference type="InterPro" id="IPR017441">
    <property type="entry name" value="Protein_kinase_ATP_BS"/>
</dbReference>
<proteinExistence type="predicted"/>
<feature type="compositionally biased region" description="Pro residues" evidence="4">
    <location>
        <begin position="789"/>
        <end position="804"/>
    </location>
</feature>
<evidence type="ECO:0000256" key="3">
    <source>
        <dbReference type="PROSITE-ProRule" id="PRU10141"/>
    </source>
</evidence>
<dbReference type="SUPFAM" id="SSF56112">
    <property type="entry name" value="Protein kinase-like (PK-like)"/>
    <property type="match status" value="1"/>
</dbReference>
<evidence type="ECO:0000313" key="8">
    <source>
        <dbReference type="Proteomes" id="UP001283361"/>
    </source>
</evidence>
<feature type="transmembrane region" description="Helical" evidence="5">
    <location>
        <begin position="359"/>
        <end position="381"/>
    </location>
</feature>
<feature type="compositionally biased region" description="Low complexity" evidence="4">
    <location>
        <begin position="955"/>
        <end position="967"/>
    </location>
</feature>
<dbReference type="Pfam" id="PF07714">
    <property type="entry name" value="PK_Tyr_Ser-Thr"/>
    <property type="match status" value="1"/>
</dbReference>
<dbReference type="InterPro" id="IPR008266">
    <property type="entry name" value="Tyr_kinase_AS"/>
</dbReference>
<dbReference type="PROSITE" id="PS00107">
    <property type="entry name" value="PROTEIN_KINASE_ATP"/>
    <property type="match status" value="1"/>
</dbReference>
<organism evidence="7 8">
    <name type="scientific">Elysia crispata</name>
    <name type="common">lettuce slug</name>
    <dbReference type="NCBI Taxonomy" id="231223"/>
    <lineage>
        <taxon>Eukaryota</taxon>
        <taxon>Metazoa</taxon>
        <taxon>Spiralia</taxon>
        <taxon>Lophotrochozoa</taxon>
        <taxon>Mollusca</taxon>
        <taxon>Gastropoda</taxon>
        <taxon>Heterobranchia</taxon>
        <taxon>Euthyneura</taxon>
        <taxon>Panpulmonata</taxon>
        <taxon>Sacoglossa</taxon>
        <taxon>Placobranchoidea</taxon>
        <taxon>Plakobranchidae</taxon>
        <taxon>Elysia</taxon>
    </lineage>
</organism>
<evidence type="ECO:0000256" key="4">
    <source>
        <dbReference type="SAM" id="MobiDB-lite"/>
    </source>
</evidence>
<dbReference type="InterPro" id="IPR020635">
    <property type="entry name" value="Tyr_kinase_cat_dom"/>
</dbReference>
<feature type="compositionally biased region" description="Low complexity" evidence="4">
    <location>
        <begin position="979"/>
        <end position="1001"/>
    </location>
</feature>
<accession>A0AAE0ZNL0</accession>
<dbReference type="InterPro" id="IPR050122">
    <property type="entry name" value="RTK"/>
</dbReference>
<dbReference type="GO" id="GO:0007169">
    <property type="term" value="P:cell surface receptor protein tyrosine kinase signaling pathway"/>
    <property type="evidence" value="ECO:0007669"/>
    <property type="project" value="TreeGrafter"/>
</dbReference>
<dbReference type="PROSITE" id="PS00109">
    <property type="entry name" value="PROTEIN_KINASE_TYR"/>
    <property type="match status" value="1"/>
</dbReference>
<gene>
    <name evidence="7" type="ORF">RRG08_013442</name>
</gene>
<dbReference type="GO" id="GO:0043235">
    <property type="term" value="C:receptor complex"/>
    <property type="evidence" value="ECO:0007669"/>
    <property type="project" value="TreeGrafter"/>
</dbReference>
<evidence type="ECO:0000256" key="5">
    <source>
        <dbReference type="SAM" id="Phobius"/>
    </source>
</evidence>
<feature type="compositionally biased region" description="Low complexity" evidence="4">
    <location>
        <begin position="775"/>
        <end position="784"/>
    </location>
</feature>
<feature type="region of interest" description="Disordered" evidence="4">
    <location>
        <begin position="732"/>
        <end position="907"/>
    </location>
</feature>
<name>A0AAE0ZNL0_9GAST</name>
<dbReference type="CDD" id="cd00192">
    <property type="entry name" value="PTKc"/>
    <property type="match status" value="1"/>
</dbReference>
<dbReference type="Gene3D" id="3.30.200.20">
    <property type="entry name" value="Phosphorylase Kinase, domain 1"/>
    <property type="match status" value="1"/>
</dbReference>
<feature type="compositionally biased region" description="Pro residues" evidence="4">
    <location>
        <begin position="740"/>
        <end position="753"/>
    </location>
</feature>
<feature type="region of interest" description="Disordered" evidence="4">
    <location>
        <begin position="955"/>
        <end position="1058"/>
    </location>
</feature>
<evidence type="ECO:0000313" key="7">
    <source>
        <dbReference type="EMBL" id="KAK3772749.1"/>
    </source>
</evidence>
<keyword evidence="3" id="KW-0067">ATP-binding</keyword>
<dbReference type="PRINTS" id="PR00109">
    <property type="entry name" value="TYRKINASE"/>
</dbReference>
<comment type="caution">
    <text evidence="7">The sequence shown here is derived from an EMBL/GenBank/DDBJ whole genome shotgun (WGS) entry which is preliminary data.</text>
</comment>
<dbReference type="GO" id="GO:0005524">
    <property type="term" value="F:ATP binding"/>
    <property type="evidence" value="ECO:0007669"/>
    <property type="project" value="UniProtKB-UniRule"/>
</dbReference>
<dbReference type="GO" id="GO:0004714">
    <property type="term" value="F:transmembrane receptor protein tyrosine kinase activity"/>
    <property type="evidence" value="ECO:0007669"/>
    <property type="project" value="UniProtKB-EC"/>
</dbReference>
<sequence>MHALPFVPQFSLMAVTESGVIAYTTFKTESLVRGSFDDPSGPEFRKLRQSPEPSWYLDLYDSHSAFSDEEPASSGSINASLTLFTVSSSEPDGLGEVLHTGRQHAVLKFKGPSWLASGVQQFYSVRWLFLDCQGVYDGVPQCNLPRDDHGATVNALVDEEATYTIKDLNFNSIYQLVVYLKEDIRVYAKVVFKTSRCEKPDALKLFYCLDDIPKENRSKVPIKLAHQAGYEPEILRLSVNISSMSLRPGTDVVLVNVTWAPVLNQSAASYNVTTYTEEEGTHVALLTTPHPYIVLTLRQNTHYRVQVAADVAPSNEVPLDTVHIFDVLEFNTSEVNLEMYRTPQPFRSKTSQEIERVNGIIIGVICFVVVVLLVLLTIFLYKKRNSFKGIIDTKATVAKSNSYKSNVGGKSDYSNQLVVFSDEWEIDPALLKFSTQLGQGAFGKVVTGYYQDQRVAIKLVREGAPVSYKEDLVAEINLMKRIGNHPNIVGLIGACTLNEPIALVMEYVPYGNLHNFLKKCRMEGDLRKRSDGPSEITYTVIQDSGSLECGVVTPADMLSFARQVAMAMEYMTEKKYVHRDLAARNVLIDHGKVVKVCDFGLSRDVFHDNHYKKLTNGKLPLKWMAIESLRDRIFTTQSDVWSFGIVLWEIVTMGASPYPNVALADLYYVLSSGYRMDKPSNCSQQLYDIMRSCWVEEPQDRPDFTQLRLMLEDLLTEDRDYLVLEDIDVPISHSDNSSSPSPPSPSSVPPPASVPQNLSPSQQSPILPSPPPSLSPLSQLSQQSYATSPKPPCYPIKLLPPPPKAQVKQTQQVPPLSPPQTQQQQQQRRQHFFGPDDSLSSTSSIIAVVDHRRRSANGGSPLTPMSPSTGAVLTTFSPTKRPSSTSSSAASAAASTSFSFPAYGTPPDTYPVASNISNYNNSSVITAPPSGSYDNYNNGRKSLEVGSIVKDVSGSRGASAISASPPSLFQSFHSHKPTRSLSSSSSTSSTSSLTPLSTSSPVRHDSPIKPGTIGPNTTKYVKKAAPRRDHMRINVCTHQNSTDRLFRPSESDSSPSSC</sequence>
<feature type="binding site" evidence="3">
    <location>
        <position position="458"/>
    </location>
    <ligand>
        <name>ATP</name>
        <dbReference type="ChEBI" id="CHEBI:30616"/>
    </ligand>
</feature>
<dbReference type="InterPro" id="IPR000719">
    <property type="entry name" value="Prot_kinase_dom"/>
</dbReference>
<dbReference type="InterPro" id="IPR011009">
    <property type="entry name" value="Kinase-like_dom_sf"/>
</dbReference>
<feature type="compositionally biased region" description="Polar residues" evidence="4">
    <location>
        <begin position="857"/>
        <end position="872"/>
    </location>
</feature>
<feature type="domain" description="Protein kinase" evidence="6">
    <location>
        <begin position="431"/>
        <end position="722"/>
    </location>
</feature>